<comment type="caution">
    <text evidence="8">The sequence shown here is derived from an EMBL/GenBank/DDBJ whole genome shotgun (WGS) entry which is preliminary data.</text>
</comment>
<dbReference type="InterPro" id="IPR007430">
    <property type="entry name" value="VirB8"/>
</dbReference>
<comment type="subcellular location">
    <subcellularLocation>
        <location evidence="1">Membrane</location>
        <topology evidence="1">Single-pass membrane protein</topology>
    </subcellularLocation>
</comment>
<keyword evidence="4 6" id="KW-0472">Membrane</keyword>
<evidence type="ECO:0000256" key="5">
    <source>
        <dbReference type="SAM" id="MobiDB-lite"/>
    </source>
</evidence>
<dbReference type="InterPro" id="IPR032710">
    <property type="entry name" value="NTF2-like_dom_sf"/>
</dbReference>
<dbReference type="SUPFAM" id="SSF54427">
    <property type="entry name" value="NTF2-like"/>
    <property type="match status" value="1"/>
</dbReference>
<evidence type="ECO:0000256" key="4">
    <source>
        <dbReference type="ARBA" id="ARBA00023136"/>
    </source>
</evidence>
<evidence type="ECO:0000313" key="8">
    <source>
        <dbReference type="EMBL" id="MBW6531720.1"/>
    </source>
</evidence>
<name>A0ABS7BQ39_9SPHN</name>
<proteinExistence type="predicted"/>
<feature type="region of interest" description="Disordered" evidence="5">
    <location>
        <begin position="236"/>
        <end position="255"/>
    </location>
</feature>
<keyword evidence="3 6" id="KW-1133">Transmembrane helix</keyword>
<dbReference type="RefSeq" id="WP_219749102.1">
    <property type="nucleotide sequence ID" value="NZ_JAHXZN010000004.1"/>
</dbReference>
<sequence>MTRPSVHRRSRATPPAVAQADHFVQGASWAQDRRDALFRSRRTAWLVAAAATVVAVCEALGLVALLPLKTVVPYTLMVDRQTGYVQALKPLDAERVAPDRALTQSFLVQYVIAREGFDVDTVQADYRKVGLWSAGQARVDYLTAMQASNPASPLALYPRTTVVAVEVKSVTPLGSGVALVRFDTRRRDAGGTPQPARAWVAVIRYGFSGEPLSTADRFVNPLGFLVRRYRRSEEALPASAAPNAAPTAPPTMMRP</sequence>
<protein>
    <recommendedName>
        <fullName evidence="7">Bacterial virulence protein VirB8 domain-containing protein</fullName>
    </recommendedName>
</protein>
<evidence type="ECO:0000256" key="1">
    <source>
        <dbReference type="ARBA" id="ARBA00004167"/>
    </source>
</evidence>
<evidence type="ECO:0000259" key="7">
    <source>
        <dbReference type="Pfam" id="PF04335"/>
    </source>
</evidence>
<evidence type="ECO:0000256" key="3">
    <source>
        <dbReference type="ARBA" id="ARBA00022989"/>
    </source>
</evidence>
<dbReference type="Proteomes" id="UP000759103">
    <property type="component" value="Unassembled WGS sequence"/>
</dbReference>
<reference evidence="8 9" key="1">
    <citation type="submission" date="2021-07" db="EMBL/GenBank/DDBJ databases">
        <title>Sphingomonas sp.</title>
        <authorList>
            <person name="Feng G."/>
            <person name="Li J."/>
            <person name="Pan M."/>
        </authorList>
    </citation>
    <scope>NUCLEOTIDE SEQUENCE [LARGE SCALE GENOMIC DNA]</scope>
    <source>
        <strain evidence="8 9">RRHST34</strain>
    </source>
</reference>
<organism evidence="8 9">
    <name type="scientific">Sphingomonas citri</name>
    <dbReference type="NCBI Taxonomy" id="2862499"/>
    <lineage>
        <taxon>Bacteria</taxon>
        <taxon>Pseudomonadati</taxon>
        <taxon>Pseudomonadota</taxon>
        <taxon>Alphaproteobacteria</taxon>
        <taxon>Sphingomonadales</taxon>
        <taxon>Sphingomonadaceae</taxon>
        <taxon>Sphingomonas</taxon>
    </lineage>
</organism>
<dbReference type="Pfam" id="PF04335">
    <property type="entry name" value="VirB8"/>
    <property type="match status" value="1"/>
</dbReference>
<feature type="domain" description="Bacterial virulence protein VirB8" evidence="7">
    <location>
        <begin position="26"/>
        <end position="234"/>
    </location>
</feature>
<dbReference type="EMBL" id="JAHXZN010000004">
    <property type="protein sequence ID" value="MBW6531720.1"/>
    <property type="molecule type" value="Genomic_DNA"/>
</dbReference>
<feature type="compositionally biased region" description="Low complexity" evidence="5">
    <location>
        <begin position="236"/>
        <end position="246"/>
    </location>
</feature>
<evidence type="ECO:0000256" key="6">
    <source>
        <dbReference type="SAM" id="Phobius"/>
    </source>
</evidence>
<gene>
    <name evidence="8" type="ORF">KZ820_13330</name>
</gene>
<feature type="transmembrane region" description="Helical" evidence="6">
    <location>
        <begin position="43"/>
        <end position="68"/>
    </location>
</feature>
<evidence type="ECO:0000313" key="9">
    <source>
        <dbReference type="Proteomes" id="UP000759103"/>
    </source>
</evidence>
<dbReference type="CDD" id="cd16424">
    <property type="entry name" value="VirB8"/>
    <property type="match status" value="1"/>
</dbReference>
<accession>A0ABS7BQ39</accession>
<dbReference type="PIRSF" id="PIRSF003299">
    <property type="entry name" value="VirB8_PtlE"/>
    <property type="match status" value="1"/>
</dbReference>
<dbReference type="InterPro" id="IPR026264">
    <property type="entry name" value="VirB8/PtlE"/>
</dbReference>
<keyword evidence="9" id="KW-1185">Reference proteome</keyword>
<evidence type="ECO:0000256" key="2">
    <source>
        <dbReference type="ARBA" id="ARBA00022692"/>
    </source>
</evidence>
<dbReference type="Gene3D" id="3.10.450.230">
    <property type="entry name" value="VirB8 protein"/>
    <property type="match status" value="1"/>
</dbReference>
<keyword evidence="2 6" id="KW-0812">Transmembrane</keyword>